<evidence type="ECO:0000313" key="2">
    <source>
        <dbReference type="Proteomes" id="UP000011135"/>
    </source>
</evidence>
<sequence>MSLSLLEYSKTILEKVSFDTILFAKEYKKAFLQLQGAERLQLKQWVRNLRTIRRW</sequence>
<dbReference type="Proteomes" id="UP000011135">
    <property type="component" value="Unassembled WGS sequence"/>
</dbReference>
<dbReference type="RefSeq" id="WP_009581292.1">
    <property type="nucleotide sequence ID" value="NZ_AMZN01000055.1"/>
</dbReference>
<evidence type="ECO:0000313" key="1">
    <source>
        <dbReference type="EMBL" id="ELR70200.1"/>
    </source>
</evidence>
<dbReference type="EMBL" id="AMZN01000055">
    <property type="protein sequence ID" value="ELR70200.1"/>
    <property type="molecule type" value="Genomic_DNA"/>
</dbReference>
<protein>
    <submittedName>
        <fullName evidence="1">Uncharacterized protein</fullName>
    </submittedName>
</protein>
<keyword evidence="2" id="KW-1185">Reference proteome</keyword>
<reference evidence="1 2" key="1">
    <citation type="submission" date="2012-12" db="EMBL/GenBank/DDBJ databases">
        <title>Genome assembly of Fulvivirga imtechensis AK7.</title>
        <authorList>
            <person name="Nupur N."/>
            <person name="Khatri I."/>
            <person name="Kumar R."/>
            <person name="Subramanian S."/>
            <person name="Pinnaka A."/>
        </authorList>
    </citation>
    <scope>NUCLEOTIDE SEQUENCE [LARGE SCALE GENOMIC DNA]</scope>
    <source>
        <strain evidence="1 2">AK7</strain>
    </source>
</reference>
<proteinExistence type="predicted"/>
<dbReference type="AlphaFoldDB" id="L8JMZ0"/>
<organism evidence="1 2">
    <name type="scientific">Fulvivirga imtechensis AK7</name>
    <dbReference type="NCBI Taxonomy" id="1237149"/>
    <lineage>
        <taxon>Bacteria</taxon>
        <taxon>Pseudomonadati</taxon>
        <taxon>Bacteroidota</taxon>
        <taxon>Cytophagia</taxon>
        <taxon>Cytophagales</taxon>
        <taxon>Fulvivirgaceae</taxon>
        <taxon>Fulvivirga</taxon>
    </lineage>
</organism>
<comment type="caution">
    <text evidence="1">The sequence shown here is derived from an EMBL/GenBank/DDBJ whole genome shotgun (WGS) entry which is preliminary data.</text>
</comment>
<gene>
    <name evidence="1" type="ORF">C900_03885</name>
</gene>
<dbReference type="PATRIC" id="fig|1237149.3.peg.3647"/>
<accession>L8JMZ0</accession>
<name>L8JMZ0_9BACT</name>
<dbReference type="STRING" id="1237149.C900_03885"/>